<organism evidence="2 3">
    <name type="scientific">Dactylosporangium darangshiense</name>
    <dbReference type="NCBI Taxonomy" id="579108"/>
    <lineage>
        <taxon>Bacteria</taxon>
        <taxon>Bacillati</taxon>
        <taxon>Actinomycetota</taxon>
        <taxon>Actinomycetes</taxon>
        <taxon>Micromonosporales</taxon>
        <taxon>Micromonosporaceae</taxon>
        <taxon>Dactylosporangium</taxon>
    </lineage>
</organism>
<comment type="caution">
    <text evidence="2">The sequence shown here is derived from an EMBL/GenBank/DDBJ whole genome shotgun (WGS) entry which is preliminary data.</text>
</comment>
<keyword evidence="3" id="KW-1185">Reference proteome</keyword>
<accession>A0ABP8DL09</accession>
<gene>
    <name evidence="2" type="ORF">GCM10022255_080150</name>
</gene>
<sequence>MDRLDADATADAVRVLRDLTDWELTPQGWERAEVFLDRIATALADADAYSLRRAVAGLESSGRIKALRIGSDDVGGIPPQVLERQMTLVHALVDAPADEPPEDGRAR</sequence>
<evidence type="ECO:0000313" key="3">
    <source>
        <dbReference type="Proteomes" id="UP001500620"/>
    </source>
</evidence>
<dbReference type="EMBL" id="BAABAT010000032">
    <property type="protein sequence ID" value="GAA4258652.1"/>
    <property type="molecule type" value="Genomic_DNA"/>
</dbReference>
<evidence type="ECO:0000313" key="2">
    <source>
        <dbReference type="EMBL" id="GAA4258652.1"/>
    </source>
</evidence>
<dbReference type="InterPro" id="IPR046924">
    <property type="entry name" value="CATASP"/>
</dbReference>
<dbReference type="Proteomes" id="UP001500620">
    <property type="component" value="Unassembled WGS sequence"/>
</dbReference>
<feature type="domain" description="CATRA-Associated Small Protein" evidence="1">
    <location>
        <begin position="11"/>
        <end position="94"/>
    </location>
</feature>
<evidence type="ECO:0000259" key="1">
    <source>
        <dbReference type="Pfam" id="PF20271"/>
    </source>
</evidence>
<dbReference type="RefSeq" id="WP_345135599.1">
    <property type="nucleotide sequence ID" value="NZ_BAABAT010000032.1"/>
</dbReference>
<proteinExistence type="predicted"/>
<dbReference type="Pfam" id="PF20271">
    <property type="entry name" value="CATASP"/>
    <property type="match status" value="1"/>
</dbReference>
<protein>
    <recommendedName>
        <fullName evidence="1">CATRA-Associated Small Protein domain-containing protein</fullName>
    </recommendedName>
</protein>
<reference evidence="3" key="1">
    <citation type="journal article" date="2019" name="Int. J. Syst. Evol. Microbiol.">
        <title>The Global Catalogue of Microorganisms (GCM) 10K type strain sequencing project: providing services to taxonomists for standard genome sequencing and annotation.</title>
        <authorList>
            <consortium name="The Broad Institute Genomics Platform"/>
            <consortium name="The Broad Institute Genome Sequencing Center for Infectious Disease"/>
            <person name="Wu L."/>
            <person name="Ma J."/>
        </authorList>
    </citation>
    <scope>NUCLEOTIDE SEQUENCE [LARGE SCALE GENOMIC DNA]</scope>
    <source>
        <strain evidence="3">JCM 17441</strain>
    </source>
</reference>
<name>A0ABP8DL09_9ACTN</name>